<proteinExistence type="predicted"/>
<dbReference type="OrthoDB" id="9789605at2"/>
<dbReference type="CDD" id="cd04301">
    <property type="entry name" value="NAT_SF"/>
    <property type="match status" value="1"/>
</dbReference>
<dbReference type="HOGENOM" id="CLU_946090_0_0_9"/>
<gene>
    <name evidence="2" type="ORF">PBOR_01120</name>
</gene>
<dbReference type="InterPro" id="IPR016181">
    <property type="entry name" value="Acyl_CoA_acyltransferase"/>
</dbReference>
<dbReference type="RefSeq" id="WP_042210059.1">
    <property type="nucleotide sequence ID" value="NZ_CP009285.1"/>
</dbReference>
<dbReference type="InterPro" id="IPR000182">
    <property type="entry name" value="GNAT_dom"/>
</dbReference>
<dbReference type="AlphaFoldDB" id="A0A089L4K8"/>
<evidence type="ECO:0000313" key="3">
    <source>
        <dbReference type="Proteomes" id="UP000029518"/>
    </source>
</evidence>
<accession>A0A089L4K8</accession>
<dbReference type="SUPFAM" id="SSF55729">
    <property type="entry name" value="Acyl-CoA N-acyltransferases (Nat)"/>
    <property type="match status" value="1"/>
</dbReference>
<dbReference type="Proteomes" id="UP000029518">
    <property type="component" value="Chromosome"/>
</dbReference>
<dbReference type="GO" id="GO:0016747">
    <property type="term" value="F:acyltransferase activity, transferring groups other than amino-acyl groups"/>
    <property type="evidence" value="ECO:0007669"/>
    <property type="project" value="InterPro"/>
</dbReference>
<reference evidence="2" key="1">
    <citation type="submission" date="2014-08" db="EMBL/GenBank/DDBJ databases">
        <title>Comparative genomics of the Paenibacillus odorifer group.</title>
        <authorList>
            <person name="den Bakker H.C."/>
            <person name="Tsai Y.-C.Y.-C."/>
            <person name="Martin N."/>
            <person name="Korlach J."/>
            <person name="Wiedmann M."/>
        </authorList>
    </citation>
    <scope>NUCLEOTIDE SEQUENCE [LARGE SCALE GENOMIC DNA]</scope>
    <source>
        <strain evidence="2">DSM 13188</strain>
    </source>
</reference>
<dbReference type="EMBL" id="CP009285">
    <property type="protein sequence ID" value="AIQ55722.1"/>
    <property type="molecule type" value="Genomic_DNA"/>
</dbReference>
<organism evidence="2 3">
    <name type="scientific">Paenibacillus borealis</name>
    <dbReference type="NCBI Taxonomy" id="160799"/>
    <lineage>
        <taxon>Bacteria</taxon>
        <taxon>Bacillati</taxon>
        <taxon>Bacillota</taxon>
        <taxon>Bacilli</taxon>
        <taxon>Bacillales</taxon>
        <taxon>Paenibacillaceae</taxon>
        <taxon>Paenibacillus</taxon>
    </lineage>
</organism>
<dbReference type="PROSITE" id="PS51186">
    <property type="entry name" value="GNAT"/>
    <property type="match status" value="1"/>
</dbReference>
<protein>
    <recommendedName>
        <fullName evidence="1">N-acetyltransferase domain-containing protein</fullName>
    </recommendedName>
</protein>
<sequence length="298" mass="33167">MTNIRDLAAFICARNTESQQCGYAGSTLDDIIHDLSEGMAESSLVLYEGEEITGAIIMDTYGVGGGQEDIEVWGPYYSAHPEDELRLLFRYLSEAADSATIRYIHLFTSANNTPLIEYAARYRTEKVRTHYHYSIETALPPNSSSYADLSVVPVTEPESEWLDQIIELHYQGFQGATLTQEDITAEIEDSSMSEYDIYAVLTGGSFIGYIIVRRNALTGILHLEYICIRPEGRSGGTGSKLIAYLAETYRGLGYTRIGLDVSGENEAAVRFYDKNGFSRDSVMKHIIINGRMQPAVMV</sequence>
<evidence type="ECO:0000259" key="1">
    <source>
        <dbReference type="PROSITE" id="PS51186"/>
    </source>
</evidence>
<evidence type="ECO:0000313" key="2">
    <source>
        <dbReference type="EMBL" id="AIQ55722.1"/>
    </source>
</evidence>
<keyword evidence="3" id="KW-1185">Reference proteome</keyword>
<dbReference type="Pfam" id="PF00583">
    <property type="entry name" value="Acetyltransf_1"/>
    <property type="match status" value="1"/>
</dbReference>
<name>A0A089L4K8_PAEBO</name>
<dbReference type="Gene3D" id="3.40.630.30">
    <property type="match status" value="1"/>
</dbReference>
<feature type="domain" description="N-acetyltransferase" evidence="1">
    <location>
        <begin position="149"/>
        <end position="298"/>
    </location>
</feature>
<dbReference type="KEGG" id="pbd:PBOR_01120"/>